<evidence type="ECO:0000313" key="5">
    <source>
        <dbReference type="Proteomes" id="UP000531594"/>
    </source>
</evidence>
<comment type="caution">
    <text evidence="4">The sequence shown here is derived from an EMBL/GenBank/DDBJ whole genome shotgun (WGS) entry which is preliminary data.</text>
</comment>
<dbReference type="Proteomes" id="UP000531594">
    <property type="component" value="Unassembled WGS sequence"/>
</dbReference>
<dbReference type="PANTHER" id="PTHR43037:SF1">
    <property type="entry name" value="BLL1128 PROTEIN"/>
    <property type="match status" value="1"/>
</dbReference>
<dbReference type="SUPFAM" id="SSF53474">
    <property type="entry name" value="alpha/beta-Hydrolases"/>
    <property type="match status" value="1"/>
</dbReference>
<feature type="region of interest" description="Disordered" evidence="3">
    <location>
        <begin position="355"/>
        <end position="397"/>
    </location>
</feature>
<dbReference type="PANTHER" id="PTHR43037">
    <property type="entry name" value="UNNAMED PRODUCT-RELATED"/>
    <property type="match status" value="1"/>
</dbReference>
<name>A0A7X0HPS6_9BACI</name>
<feature type="compositionally biased region" description="Pro residues" evidence="3">
    <location>
        <begin position="358"/>
        <end position="369"/>
    </location>
</feature>
<proteinExistence type="predicted"/>
<accession>A0A7X0HPS6</accession>
<dbReference type="NCBIfam" id="TIGR01840">
    <property type="entry name" value="esterase_phb"/>
    <property type="match status" value="1"/>
</dbReference>
<keyword evidence="1" id="KW-0732">Signal</keyword>
<keyword evidence="2" id="KW-0378">Hydrolase</keyword>
<protein>
    <submittedName>
        <fullName evidence="4">Poly(Hydroxyalkanoate) depolymerase family esterase</fullName>
    </submittedName>
</protein>
<organism evidence="4 5">
    <name type="scientific">Bacillus benzoevorans</name>
    <dbReference type="NCBI Taxonomy" id="1456"/>
    <lineage>
        <taxon>Bacteria</taxon>
        <taxon>Bacillati</taxon>
        <taxon>Bacillota</taxon>
        <taxon>Bacilli</taxon>
        <taxon>Bacillales</taxon>
        <taxon>Bacillaceae</taxon>
        <taxon>Bacillus</taxon>
    </lineage>
</organism>
<dbReference type="GO" id="GO:0016787">
    <property type="term" value="F:hydrolase activity"/>
    <property type="evidence" value="ECO:0007669"/>
    <property type="project" value="UniProtKB-KW"/>
</dbReference>
<sequence>MGEFLGFAYQDFKYKLYIPGEYQVDKECPLVVLLHGCSQNPDDFAAGTNMNTLAEKEQFFVLYPDMNHPFNPADPAGYNHFGCWNWFLDKNQHRGQGHPKLIYGMINEVKSKYMIDSKKVYAAGFSAGGSQACILGAAYPDVFNGIGIYSGLAYDAANVLLLIDPLANEAQKRMATGVPDPFECGNHAFQEMGENKKKMRVIVFHGSSDTTVNPINGEQVIIQWAQTNFLVEGGIGQADVTPAQIHSDSINGKSYICYVYHDSNDKELLEFWLIDEMGHAWSGGTETGSYTDPSGPNATEIMWEFLSKHPQQHVEKRSETQVIERTPVFVESQLHPLESLPVVIPVEQPPVNDFVNPPENPPAPTPPEPAVEIPLETPDKTSTEIKGERMDESPGKTSIKDFVKAILVKLMKRKNKTKK</sequence>
<dbReference type="AlphaFoldDB" id="A0A7X0HPS6"/>
<evidence type="ECO:0000256" key="1">
    <source>
        <dbReference type="ARBA" id="ARBA00022729"/>
    </source>
</evidence>
<dbReference type="GO" id="GO:0005576">
    <property type="term" value="C:extracellular region"/>
    <property type="evidence" value="ECO:0007669"/>
    <property type="project" value="InterPro"/>
</dbReference>
<dbReference type="Pfam" id="PF10503">
    <property type="entry name" value="Esterase_PHB"/>
    <property type="match status" value="1"/>
</dbReference>
<reference evidence="4 5" key="1">
    <citation type="submission" date="2020-08" db="EMBL/GenBank/DDBJ databases">
        <title>Genomic Encyclopedia of Type Strains, Phase IV (KMG-IV): sequencing the most valuable type-strain genomes for metagenomic binning, comparative biology and taxonomic classification.</title>
        <authorList>
            <person name="Goeker M."/>
        </authorList>
    </citation>
    <scope>NUCLEOTIDE SEQUENCE [LARGE SCALE GENOMIC DNA]</scope>
    <source>
        <strain evidence="4 5">DSM 5391</strain>
    </source>
</reference>
<dbReference type="Gene3D" id="3.40.50.1820">
    <property type="entry name" value="alpha/beta hydrolase"/>
    <property type="match status" value="1"/>
</dbReference>
<dbReference type="InterPro" id="IPR029058">
    <property type="entry name" value="AB_hydrolase_fold"/>
</dbReference>
<evidence type="ECO:0000313" key="4">
    <source>
        <dbReference type="EMBL" id="MBB6444481.1"/>
    </source>
</evidence>
<dbReference type="RefSeq" id="WP_184523562.1">
    <property type="nucleotide sequence ID" value="NZ_JACHGK010000002.1"/>
</dbReference>
<dbReference type="InterPro" id="IPR010126">
    <property type="entry name" value="Esterase_phb"/>
</dbReference>
<evidence type="ECO:0000256" key="3">
    <source>
        <dbReference type="SAM" id="MobiDB-lite"/>
    </source>
</evidence>
<dbReference type="InterPro" id="IPR050955">
    <property type="entry name" value="Plant_Biomass_Hydrol_Est"/>
</dbReference>
<dbReference type="EMBL" id="JACHGK010000002">
    <property type="protein sequence ID" value="MBB6444481.1"/>
    <property type="molecule type" value="Genomic_DNA"/>
</dbReference>
<feature type="compositionally biased region" description="Basic and acidic residues" evidence="3">
    <location>
        <begin position="377"/>
        <end position="397"/>
    </location>
</feature>
<gene>
    <name evidence="4" type="ORF">HNR53_001089</name>
</gene>
<keyword evidence="5" id="KW-1185">Reference proteome</keyword>
<evidence type="ECO:0000256" key="2">
    <source>
        <dbReference type="ARBA" id="ARBA00022801"/>
    </source>
</evidence>